<dbReference type="PANTHER" id="PTHR20958">
    <property type="entry name" value="GLYCINE N-ACYLTRANSFERASE-LIKE PROTEIN"/>
    <property type="match status" value="1"/>
</dbReference>
<dbReference type="GO" id="GO:0016747">
    <property type="term" value="F:acyltransferase activity, transferring groups other than amino-acyl groups"/>
    <property type="evidence" value="ECO:0007669"/>
    <property type="project" value="InterPro"/>
</dbReference>
<organism evidence="3 4">
    <name type="scientific">Meganyctiphanes norvegica</name>
    <name type="common">Northern krill</name>
    <name type="synonym">Thysanopoda norvegica</name>
    <dbReference type="NCBI Taxonomy" id="48144"/>
    <lineage>
        <taxon>Eukaryota</taxon>
        <taxon>Metazoa</taxon>
        <taxon>Ecdysozoa</taxon>
        <taxon>Arthropoda</taxon>
        <taxon>Crustacea</taxon>
        <taxon>Multicrustacea</taxon>
        <taxon>Malacostraca</taxon>
        <taxon>Eumalacostraca</taxon>
        <taxon>Eucarida</taxon>
        <taxon>Euphausiacea</taxon>
        <taxon>Euphausiidae</taxon>
        <taxon>Meganyctiphanes</taxon>
    </lineage>
</organism>
<dbReference type="EMBL" id="CAXKWB010048910">
    <property type="protein sequence ID" value="CAL4167478.1"/>
    <property type="molecule type" value="Genomic_DNA"/>
</dbReference>
<dbReference type="Gene3D" id="3.40.630.30">
    <property type="match status" value="1"/>
</dbReference>
<accession>A0AAV2S8D1</accession>
<proteinExistence type="predicted"/>
<evidence type="ECO:0008006" key="5">
    <source>
        <dbReference type="Google" id="ProtNLM"/>
    </source>
</evidence>
<name>A0AAV2S8D1_MEGNR</name>
<dbReference type="PANTHER" id="PTHR20958:SF6">
    <property type="entry name" value="GLYCINE N-ACYLTRANSFERASE-LIKE PROTEIN"/>
    <property type="match status" value="1"/>
</dbReference>
<feature type="domain" description="GCN5-related N-acetyltransferase Rv2170-like" evidence="1">
    <location>
        <begin position="213"/>
        <end position="279"/>
    </location>
</feature>
<dbReference type="Proteomes" id="UP001497623">
    <property type="component" value="Unassembled WGS sequence"/>
</dbReference>
<dbReference type="InterPro" id="IPR053225">
    <property type="entry name" value="Acyl-CoA_N-acyltransferase"/>
</dbReference>
<feature type="domain" description="DUF5645" evidence="2">
    <location>
        <begin position="59"/>
        <end position="113"/>
    </location>
</feature>
<evidence type="ECO:0000313" key="3">
    <source>
        <dbReference type="EMBL" id="CAL4167478.1"/>
    </source>
</evidence>
<gene>
    <name evidence="3" type="ORF">MNOR_LOCUS33592</name>
</gene>
<protein>
    <recommendedName>
        <fullName evidence="5">Glycine N-acyltransferase-like protein</fullName>
    </recommendedName>
</protein>
<dbReference type="SUPFAM" id="SSF55729">
    <property type="entry name" value="Acyl-CoA N-acyltransferases (Nat)"/>
    <property type="match status" value="1"/>
</dbReference>
<dbReference type="InterPro" id="IPR013653">
    <property type="entry name" value="GCN5-like_dom"/>
</dbReference>
<keyword evidence="4" id="KW-1185">Reference proteome</keyword>
<comment type="caution">
    <text evidence="3">The sequence shown here is derived from an EMBL/GenBank/DDBJ whole genome shotgun (WGS) entry which is preliminary data.</text>
</comment>
<evidence type="ECO:0000313" key="4">
    <source>
        <dbReference type="Proteomes" id="UP001497623"/>
    </source>
</evidence>
<sequence>MDEEDVFQRETNLLQLADKIGKDIPKPCSIYNQLILNARGLCTYMNFYVLSKSPESHIVISINKDNEEDIEMHCLKEEVNTLVEALGCTHLINWKKDITFYHIYDHFIPGIKKLIETKSGTKLEPNLCYIYIYKDNTNLSLSCPQGFDVKLLGKRAIREMFDTWDYSHLSNFDGINRLASAGLACGVYLCPTSESKTLNLNDVTTGSDEEVPIAWMTTCSYGGLGILKTVEKYRKRGLGTLIAQSCAKVVKNKGYIPHSFVQYDNSVSKSFFDKMHWEQLPCASFKYKI</sequence>
<dbReference type="AlphaFoldDB" id="A0AAV2S8D1"/>
<dbReference type="InterPro" id="IPR016181">
    <property type="entry name" value="Acyl_CoA_acyltransferase"/>
</dbReference>
<dbReference type="InterPro" id="IPR041506">
    <property type="entry name" value="DUF5645"/>
</dbReference>
<dbReference type="Pfam" id="PF08445">
    <property type="entry name" value="FR47"/>
    <property type="match status" value="1"/>
</dbReference>
<dbReference type="Pfam" id="PF18713">
    <property type="entry name" value="DUF5645"/>
    <property type="match status" value="1"/>
</dbReference>
<evidence type="ECO:0000259" key="2">
    <source>
        <dbReference type="Pfam" id="PF18713"/>
    </source>
</evidence>
<reference evidence="3 4" key="1">
    <citation type="submission" date="2024-05" db="EMBL/GenBank/DDBJ databases">
        <authorList>
            <person name="Wallberg A."/>
        </authorList>
    </citation>
    <scope>NUCLEOTIDE SEQUENCE [LARGE SCALE GENOMIC DNA]</scope>
</reference>
<evidence type="ECO:0000259" key="1">
    <source>
        <dbReference type="Pfam" id="PF08445"/>
    </source>
</evidence>